<gene>
    <name evidence="2" type="ordered locus">Clole_1727</name>
</gene>
<name>F2JMD3_CELLD</name>
<dbReference type="HOGENOM" id="CLU_340581_0_0_9"/>
<dbReference type="RefSeq" id="WP_013656748.1">
    <property type="nucleotide sequence ID" value="NC_015275.1"/>
</dbReference>
<accession>F2JMD3</accession>
<feature type="transmembrane region" description="Helical" evidence="1">
    <location>
        <begin position="16"/>
        <end position="39"/>
    </location>
</feature>
<evidence type="ECO:0000313" key="3">
    <source>
        <dbReference type="Proteomes" id="UP000008467"/>
    </source>
</evidence>
<sequence>MKRRREQAKHKQNGNIMLITTIILLVLTIIVVSCINISGMQFKLSILERNTSNTYYLAESAIEKQVDAVNKSLESEISNLVKEVNDKYIDQISQINSKSKAEKILAAQGSSTIYEDLEYDTSEITNPKIRIKQDKLKLAMQDELYKYVKKHYVGKDLVYTVEGDRTAGNKTTITLKMEELSPLPANPNEFKVTVTAETKNGTTIYDRQELEAKIKIDVPDALDNQIHERYGWAFHASEFVDAPLTCFSDVVITSDTLNVIGDMLVKGDKKGTTYTNAAPGTGIDLTTSPFADPDQNGGVIANTGGKIVVTGNLYCHSNVMVSDGWGGSSRANGSSITVTGDVIANTVGIVDDYYEGGANQSPFGTSGQVSNASISVTNNVMVDNDVMIDRWVNGSPITVGGVIFGTSGGNETQTINGVNVADPNQSSGVFSQGPGSIITATGGIFVAGQPYITLQSGTLPMKLYESVGEPFNGVASWAGYQTNTEDPIENPKYLDAGPFQTYIQKNKVITALANSYAPAKVSASGTTTTCQAVFGAVQTAATAFFYQGGSTKVMSDFGATGDYSGVAELFSDTGIAKFYSGDTEFVDKAWAYNRILGSTNNNYKGLKGYMTAKRNVFYKQVANSGLTTLSFDEALIGLSGLEVKEWTYKDPIQVFDNGGSVDIGNLYVKEGINAEKPWPSIIVNRGSNPLTLTTTGGNVFEGIIISKGKVIINGDITIKGSIIIGGPELSSTNRESIMTGGNSGLSINGNVTIEADPSMLLKVIVKNHKQYRIILDALKITNYAGNTDLNSIMKQHNGNVKYSVGKVFFTKDSYLEIDTEKIKVNIQQIYKKN</sequence>
<proteinExistence type="predicted"/>
<evidence type="ECO:0000313" key="2">
    <source>
        <dbReference type="EMBL" id="ADZ83451.1"/>
    </source>
</evidence>
<protein>
    <submittedName>
        <fullName evidence="2">Uncharacterized protein</fullName>
    </submittedName>
</protein>
<dbReference type="KEGG" id="cle:Clole_1727"/>
<keyword evidence="3" id="KW-1185">Reference proteome</keyword>
<keyword evidence="1" id="KW-1133">Transmembrane helix</keyword>
<organism evidence="2 3">
    <name type="scientific">Cellulosilyticum lentocellum (strain ATCC 49066 / DSM 5427 / NCIMB 11756 / RHM5)</name>
    <name type="common">Clostridium lentocellum</name>
    <dbReference type="NCBI Taxonomy" id="642492"/>
    <lineage>
        <taxon>Bacteria</taxon>
        <taxon>Bacillati</taxon>
        <taxon>Bacillota</taxon>
        <taxon>Clostridia</taxon>
        <taxon>Lachnospirales</taxon>
        <taxon>Cellulosilyticaceae</taxon>
        <taxon>Cellulosilyticum</taxon>
    </lineage>
</organism>
<dbReference type="Proteomes" id="UP000008467">
    <property type="component" value="Chromosome"/>
</dbReference>
<dbReference type="EMBL" id="CP002582">
    <property type="protein sequence ID" value="ADZ83451.1"/>
    <property type="molecule type" value="Genomic_DNA"/>
</dbReference>
<reference evidence="2 3" key="1">
    <citation type="journal article" date="2011" name="J. Bacteriol.">
        <title>Complete genome sequence of the cellulose-degrading bacterium Cellulosilyticum lentocellum.</title>
        <authorList>
            <consortium name="US DOE Joint Genome Institute"/>
            <person name="Miller D.A."/>
            <person name="Suen G."/>
            <person name="Bruce D."/>
            <person name="Copeland A."/>
            <person name="Cheng J.F."/>
            <person name="Detter C."/>
            <person name="Goodwin L.A."/>
            <person name="Han C.S."/>
            <person name="Hauser L.J."/>
            <person name="Land M.L."/>
            <person name="Lapidus A."/>
            <person name="Lucas S."/>
            <person name="Meincke L."/>
            <person name="Pitluck S."/>
            <person name="Tapia R."/>
            <person name="Teshima H."/>
            <person name="Woyke T."/>
            <person name="Fox B.G."/>
            <person name="Angert E.R."/>
            <person name="Currie C.R."/>
        </authorList>
    </citation>
    <scope>NUCLEOTIDE SEQUENCE [LARGE SCALE GENOMIC DNA]</scope>
    <source>
        <strain evidence="3">ATCC 49066 / DSM 5427 / NCIMB 11756 / RHM5</strain>
    </source>
</reference>
<evidence type="ECO:0000256" key="1">
    <source>
        <dbReference type="SAM" id="Phobius"/>
    </source>
</evidence>
<dbReference type="PROSITE" id="PS51257">
    <property type="entry name" value="PROKAR_LIPOPROTEIN"/>
    <property type="match status" value="1"/>
</dbReference>
<keyword evidence="1" id="KW-0812">Transmembrane</keyword>
<dbReference type="AlphaFoldDB" id="F2JMD3"/>
<dbReference type="STRING" id="642492.Clole_1727"/>
<keyword evidence="1" id="KW-0472">Membrane</keyword>